<dbReference type="Pfam" id="PF08544">
    <property type="entry name" value="GHMP_kinases_C"/>
    <property type="match status" value="1"/>
</dbReference>
<dbReference type="InterPro" id="IPR014721">
    <property type="entry name" value="Ribsml_uS5_D2-typ_fold_subgr"/>
</dbReference>
<dbReference type="GO" id="GO:0006012">
    <property type="term" value="P:galactose metabolic process"/>
    <property type="evidence" value="ECO:0007669"/>
    <property type="project" value="InterPro"/>
</dbReference>
<dbReference type="GO" id="GO:0046872">
    <property type="term" value="F:metal ion binding"/>
    <property type="evidence" value="ECO:0007669"/>
    <property type="project" value="UniProtKB-KW"/>
</dbReference>
<dbReference type="GO" id="GO:0004335">
    <property type="term" value="F:galactokinase activity"/>
    <property type="evidence" value="ECO:0007669"/>
    <property type="project" value="InterPro"/>
</dbReference>
<evidence type="ECO:0000313" key="12">
    <source>
        <dbReference type="EMBL" id="KAK6177578.1"/>
    </source>
</evidence>
<dbReference type="Gene3D" id="3.30.230.10">
    <property type="match status" value="1"/>
</dbReference>
<evidence type="ECO:0000256" key="6">
    <source>
        <dbReference type="ARBA" id="ARBA00022840"/>
    </source>
</evidence>
<keyword evidence="5" id="KW-0418">Kinase</keyword>
<evidence type="ECO:0000256" key="5">
    <source>
        <dbReference type="ARBA" id="ARBA00022777"/>
    </source>
</evidence>
<feature type="domain" description="Galactokinase N-terminal" evidence="11">
    <location>
        <begin position="19"/>
        <end position="66"/>
    </location>
</feature>
<evidence type="ECO:0000256" key="7">
    <source>
        <dbReference type="ARBA" id="ARBA00022842"/>
    </source>
</evidence>
<accession>A0AAN8JPC8</accession>
<dbReference type="PANTHER" id="PTHR10457:SF7">
    <property type="entry name" value="GALACTOKINASE-RELATED"/>
    <property type="match status" value="1"/>
</dbReference>
<dbReference type="GO" id="GO:0005829">
    <property type="term" value="C:cytosol"/>
    <property type="evidence" value="ECO:0007669"/>
    <property type="project" value="TreeGrafter"/>
</dbReference>
<dbReference type="InterPro" id="IPR019539">
    <property type="entry name" value="GalKase_N"/>
</dbReference>
<protein>
    <recommendedName>
        <fullName evidence="14">Galactokinase</fullName>
    </recommendedName>
</protein>
<reference evidence="12 13" key="1">
    <citation type="submission" date="2024-01" db="EMBL/GenBank/DDBJ databases">
        <title>The genome of the rayed Mediterranean limpet Patella caerulea (Linnaeus, 1758).</title>
        <authorList>
            <person name="Anh-Thu Weber A."/>
            <person name="Halstead-Nussloch G."/>
        </authorList>
    </citation>
    <scope>NUCLEOTIDE SEQUENCE [LARGE SCALE GENOMIC DNA]</scope>
    <source>
        <strain evidence="12">AATW-2023a</strain>
        <tissue evidence="12">Whole specimen</tissue>
    </source>
</reference>
<dbReference type="InterPro" id="IPR020568">
    <property type="entry name" value="Ribosomal_Su5_D2-typ_SF"/>
</dbReference>
<dbReference type="PIRSF" id="PIRSF000530">
    <property type="entry name" value="Galactokinase"/>
    <property type="match status" value="1"/>
</dbReference>
<feature type="domain" description="GHMP kinase C-terminal" evidence="10">
    <location>
        <begin position="292"/>
        <end position="374"/>
    </location>
</feature>
<dbReference type="InterPro" id="IPR013750">
    <property type="entry name" value="GHMP_kinase_C_dom"/>
</dbReference>
<dbReference type="Pfam" id="PF10509">
    <property type="entry name" value="GalKase_gal_bdg"/>
    <property type="match status" value="1"/>
</dbReference>
<evidence type="ECO:0000259" key="10">
    <source>
        <dbReference type="Pfam" id="PF08544"/>
    </source>
</evidence>
<dbReference type="FunFam" id="3.30.230.10:FF:000040">
    <property type="entry name" value="Galactokinase 1"/>
    <property type="match status" value="1"/>
</dbReference>
<keyword evidence="6" id="KW-0067">ATP-binding</keyword>
<name>A0AAN8JPC8_PATCE</name>
<dbReference type="PRINTS" id="PR00959">
    <property type="entry name" value="MEVGALKINASE"/>
</dbReference>
<dbReference type="InterPro" id="IPR036554">
    <property type="entry name" value="GHMP_kinase_C_sf"/>
</dbReference>
<keyword evidence="13" id="KW-1185">Reference proteome</keyword>
<evidence type="ECO:0000259" key="9">
    <source>
        <dbReference type="Pfam" id="PF00288"/>
    </source>
</evidence>
<dbReference type="FunFam" id="3.30.70.890:FF:000001">
    <property type="entry name" value="Galactokinase"/>
    <property type="match status" value="1"/>
</dbReference>
<dbReference type="PANTHER" id="PTHR10457">
    <property type="entry name" value="MEVALONATE KINASE/GALACTOKINASE"/>
    <property type="match status" value="1"/>
</dbReference>
<evidence type="ECO:0008006" key="14">
    <source>
        <dbReference type="Google" id="ProtNLM"/>
    </source>
</evidence>
<evidence type="ECO:0000256" key="1">
    <source>
        <dbReference type="ARBA" id="ARBA00006566"/>
    </source>
</evidence>
<keyword evidence="8" id="KW-0119">Carbohydrate metabolism</keyword>
<dbReference type="AlphaFoldDB" id="A0AAN8JPC8"/>
<comment type="similarity">
    <text evidence="1">Belongs to the GHMP kinase family. GalK subfamily.</text>
</comment>
<feature type="domain" description="GHMP kinase N-terminal" evidence="9">
    <location>
        <begin position="107"/>
        <end position="195"/>
    </location>
</feature>
<dbReference type="NCBIfam" id="TIGR00131">
    <property type="entry name" value="gal_kin"/>
    <property type="match status" value="1"/>
</dbReference>
<dbReference type="Gene3D" id="3.30.70.890">
    <property type="entry name" value="GHMP kinase, C-terminal domain"/>
    <property type="match status" value="1"/>
</dbReference>
<keyword evidence="4" id="KW-0547">Nucleotide-binding</keyword>
<organism evidence="12 13">
    <name type="scientific">Patella caerulea</name>
    <name type="common">Rayed Mediterranean limpet</name>
    <dbReference type="NCBI Taxonomy" id="87958"/>
    <lineage>
        <taxon>Eukaryota</taxon>
        <taxon>Metazoa</taxon>
        <taxon>Spiralia</taxon>
        <taxon>Lophotrochozoa</taxon>
        <taxon>Mollusca</taxon>
        <taxon>Gastropoda</taxon>
        <taxon>Patellogastropoda</taxon>
        <taxon>Patelloidea</taxon>
        <taxon>Patellidae</taxon>
        <taxon>Patella</taxon>
    </lineage>
</organism>
<dbReference type="InterPro" id="IPR000705">
    <property type="entry name" value="Galactokinase"/>
</dbReference>
<dbReference type="PRINTS" id="PR00473">
    <property type="entry name" value="GALCTOKINASE"/>
</dbReference>
<evidence type="ECO:0000256" key="4">
    <source>
        <dbReference type="ARBA" id="ARBA00022741"/>
    </source>
</evidence>
<evidence type="ECO:0000256" key="3">
    <source>
        <dbReference type="ARBA" id="ARBA00022723"/>
    </source>
</evidence>
<keyword evidence="7" id="KW-0460">Magnesium</keyword>
<dbReference type="EMBL" id="JAZGQO010000010">
    <property type="protein sequence ID" value="KAK6177578.1"/>
    <property type="molecule type" value="Genomic_DNA"/>
</dbReference>
<dbReference type="Pfam" id="PF00288">
    <property type="entry name" value="GHMP_kinases_N"/>
    <property type="match status" value="1"/>
</dbReference>
<dbReference type="SUPFAM" id="SSF54211">
    <property type="entry name" value="Ribosomal protein S5 domain 2-like"/>
    <property type="match status" value="1"/>
</dbReference>
<keyword evidence="2" id="KW-0808">Transferase</keyword>
<proteinExistence type="inferred from homology"/>
<dbReference type="GO" id="GO:0005524">
    <property type="term" value="F:ATP binding"/>
    <property type="evidence" value="ECO:0007669"/>
    <property type="project" value="UniProtKB-KW"/>
</dbReference>
<dbReference type="Proteomes" id="UP001347796">
    <property type="component" value="Unassembled WGS sequence"/>
</dbReference>
<dbReference type="InterPro" id="IPR019741">
    <property type="entry name" value="Galactokinase_CS"/>
</dbReference>
<dbReference type="SUPFAM" id="SSF55060">
    <property type="entry name" value="GHMP Kinase, C-terminal domain"/>
    <property type="match status" value="1"/>
</dbReference>
<comment type="caution">
    <text evidence="12">The sequence shown here is derived from an EMBL/GenBank/DDBJ whole genome shotgun (WGS) entry which is preliminary data.</text>
</comment>
<evidence type="ECO:0000256" key="8">
    <source>
        <dbReference type="ARBA" id="ARBA00023277"/>
    </source>
</evidence>
<evidence type="ECO:0000313" key="13">
    <source>
        <dbReference type="Proteomes" id="UP001347796"/>
    </source>
</evidence>
<evidence type="ECO:0000256" key="2">
    <source>
        <dbReference type="ARBA" id="ARBA00022679"/>
    </source>
</evidence>
<gene>
    <name evidence="12" type="ORF">SNE40_015652</name>
</gene>
<dbReference type="PROSITE" id="PS00106">
    <property type="entry name" value="GALACTOKINASE"/>
    <property type="match status" value="1"/>
</dbReference>
<dbReference type="InterPro" id="IPR006204">
    <property type="entry name" value="GHMP_kinase_N_dom"/>
</dbReference>
<dbReference type="InterPro" id="IPR006206">
    <property type="entry name" value="Mevalonate/galactokinase"/>
</dbReference>
<sequence>MASEIPALDSLVQQASAGFKKQFGAEPQVAARAPGRVNLIGEHTDYNDGYVFPMALPLVTVVVGRKIEGNVCRVSTLEQSANGSCVVEFQVPSADSPLKPGAPKWANYVKGVVAKFIGTVPAFEATIVTSVPLGGGVSSSASLEVATYTFLENLVGGPDPNIKPSQKAVACQMAEHEFAGMPCGIMDQYIAVMGKKGHALLIDCRSLEVKLVPLSNPEVVVLIINSNVKHELTGSEYPTRRRQCETTAKLMGKQSLRDASEQDLEDFKDKLDMETYRRIRHVITEISRTGEAAKALENNEYKKFGQLMVQSHNSLRDDYEVSCPELDELVEAAMEVDGVYGSRMTGGGFGGCTVSLVKRESVNKLIDHVQSRYKGKPTFFICEPSDGAGFIKL</sequence>
<evidence type="ECO:0000259" key="11">
    <source>
        <dbReference type="Pfam" id="PF10509"/>
    </source>
</evidence>
<keyword evidence="3" id="KW-0479">Metal-binding</keyword>